<proteinExistence type="predicted"/>
<accession>D7DL17</accession>
<feature type="chain" id="PRO_5003094535" evidence="1">
    <location>
        <begin position="27"/>
        <end position="147"/>
    </location>
</feature>
<dbReference type="STRING" id="666681.M301_0241"/>
<dbReference type="InterPro" id="IPR038162">
    <property type="entry name" value="SoxY_sf"/>
</dbReference>
<evidence type="ECO:0000256" key="1">
    <source>
        <dbReference type="SAM" id="SignalP"/>
    </source>
</evidence>
<dbReference type="InterPro" id="IPR016568">
    <property type="entry name" value="Sulphur_oxidation_SoxY"/>
</dbReference>
<feature type="signal peptide" evidence="1">
    <location>
        <begin position="1"/>
        <end position="26"/>
    </location>
</feature>
<dbReference type="HOGENOM" id="CLU_118521_0_0_4"/>
<dbReference type="EMBL" id="CP002056">
    <property type="protein sequence ID" value="ADI28628.1"/>
    <property type="molecule type" value="Genomic_DNA"/>
</dbReference>
<dbReference type="KEGG" id="meh:M301_0241"/>
<evidence type="ECO:0000313" key="4">
    <source>
        <dbReference type="Proteomes" id="UP000000383"/>
    </source>
</evidence>
<feature type="domain" description="Ig-like SoxY" evidence="2">
    <location>
        <begin position="52"/>
        <end position="146"/>
    </location>
</feature>
<dbReference type="Gene3D" id="2.60.40.2470">
    <property type="entry name" value="SoxY domain"/>
    <property type="match status" value="1"/>
</dbReference>
<organism evidence="3 4">
    <name type="scientific">Methylotenera versatilis (strain 301)</name>
    <dbReference type="NCBI Taxonomy" id="666681"/>
    <lineage>
        <taxon>Bacteria</taxon>
        <taxon>Pseudomonadati</taxon>
        <taxon>Pseudomonadota</taxon>
        <taxon>Betaproteobacteria</taxon>
        <taxon>Nitrosomonadales</taxon>
        <taxon>Methylophilaceae</taxon>
        <taxon>Methylotenera</taxon>
    </lineage>
</organism>
<keyword evidence="1" id="KW-0732">Signal</keyword>
<sequence precursor="true">MQRRDFIRLISGAFALAFIAPMNAFAAIWNKAAFETTKLNEAEKNLEINDEKPSEHILITLPDKAENGAIVQIEVKSNIPNTETISILVEKNPTPLIAHFKFSNGTEPFVVTRIKMAETSDVKVVVKAGNQYFTNAKGVVVLENGCG</sequence>
<dbReference type="Proteomes" id="UP000000383">
    <property type="component" value="Chromosome"/>
</dbReference>
<dbReference type="OrthoDB" id="9798154at2"/>
<dbReference type="PIRSF" id="PIRSF010312">
    <property type="entry name" value="Sulphur_oxidation_SoxY"/>
    <property type="match status" value="1"/>
</dbReference>
<name>D7DL17_METV0</name>
<dbReference type="AlphaFoldDB" id="D7DL17"/>
<dbReference type="NCBIfam" id="TIGR04488">
    <property type="entry name" value="SoxY_true_GGCGG"/>
    <property type="match status" value="1"/>
</dbReference>
<keyword evidence="3" id="KW-0472">Membrane</keyword>
<reference evidence="4" key="1">
    <citation type="submission" date="2010-05" db="EMBL/GenBank/DDBJ databases">
        <title>Complete sequence of Methylotenera sp. 301.</title>
        <authorList>
            <person name="Lucas S."/>
            <person name="Copeland A."/>
            <person name="Lapidus A."/>
            <person name="Cheng J.-F."/>
            <person name="Bruce D."/>
            <person name="Goodwin L."/>
            <person name="Pitluck S."/>
            <person name="Clum A."/>
            <person name="Land M."/>
            <person name="Hauser L."/>
            <person name="Kyrpides N."/>
            <person name="Ivanova N."/>
            <person name="Chistoservova L."/>
            <person name="Kalyuzhnaya M."/>
            <person name="Woyke T."/>
        </authorList>
    </citation>
    <scope>NUCLEOTIDE SEQUENCE [LARGE SCALE GENOMIC DNA]</scope>
    <source>
        <strain evidence="4">301</strain>
    </source>
</reference>
<keyword evidence="4" id="KW-1185">Reference proteome</keyword>
<evidence type="ECO:0000313" key="3">
    <source>
        <dbReference type="EMBL" id="ADI28628.1"/>
    </source>
</evidence>
<dbReference type="InterPro" id="IPR032711">
    <property type="entry name" value="SoxY"/>
</dbReference>
<gene>
    <name evidence="3" type="ordered locus">M301_0241</name>
</gene>
<dbReference type="Pfam" id="PF13501">
    <property type="entry name" value="SoxY"/>
    <property type="match status" value="1"/>
</dbReference>
<dbReference type="RefSeq" id="WP_013146945.1">
    <property type="nucleotide sequence ID" value="NC_014207.1"/>
</dbReference>
<evidence type="ECO:0000259" key="2">
    <source>
        <dbReference type="Pfam" id="PF13501"/>
    </source>
</evidence>
<dbReference type="eggNOG" id="COG5501">
    <property type="taxonomic scope" value="Bacteria"/>
</dbReference>
<reference evidence="3 4" key="2">
    <citation type="journal article" date="2011" name="J. Bacteriol.">
        <title>Genomes of three methylotrophs from a single niche uncover genetic and metabolic divergence of Methylophilaceae.</title>
        <authorList>
            <person name="Lapidus A."/>
            <person name="Clum A."/>
            <person name="Labutti K."/>
            <person name="Kaluzhnaya M.G."/>
            <person name="Lim S."/>
            <person name="Beck D.A."/>
            <person name="Glavina Del Rio T."/>
            <person name="Nolan M."/>
            <person name="Mavromatis K."/>
            <person name="Huntemann M."/>
            <person name="Lucas S."/>
            <person name="Lidstrom M.E."/>
            <person name="Ivanova N."/>
            <person name="Chistoserdova L."/>
        </authorList>
    </citation>
    <scope>NUCLEOTIDE SEQUENCE [LARGE SCALE GENOMIC DNA]</scope>
    <source>
        <strain evidence="3 4">301</strain>
    </source>
</reference>
<protein>
    <submittedName>
        <fullName evidence="3">Transmembrane proetin, twin-arginine translocation pathway signal</fullName>
    </submittedName>
</protein>
<keyword evidence="3" id="KW-0812">Transmembrane</keyword>